<evidence type="ECO:0000313" key="4">
    <source>
        <dbReference type="EMBL" id="KAJ3426142.1"/>
    </source>
</evidence>
<gene>
    <name evidence="4" type="ORF">M0812_28591</name>
</gene>
<sequence length="434" mass="49266">MNSEEPPVIPYHFFSPILKQTTPINFLKVLGKSVQGEDARNLLGLLTSARTSLLTYIHSPPLHNSSYDDMLQSCTTYLSLLLGFIAEPQLRNIMDFSWTNIIGLEKKHKMKDTQFDLCSILLSCANWMVSRASAVACKIRESNAEELHRELYHLLLRAGGVVIEVEDQVKQLKGKKPIELSPEILSVYKDMILAMAQEISINRAQIKGNKPSLIAKLCMDVHNKYSALYYGLNVLSKSKGTRVFKVRSYAKYKMYEYQALTYNYTAIIVSETDTENGAGLAVAACKKALELISLADQSGESYANFEPETDINLIKNELKTVRQIIQKTHNMKKMENDHIHYQKVNDLPDLPKGIQLCKPTKFDMAQVDGSWEGLYDSFQGVFTKGKVVKNEKKNEEGFEVVEGENENEKEEKENKKKNVQKKTTREEDSKCTIL</sequence>
<dbReference type="PROSITE" id="PS51180">
    <property type="entry name" value="BRO1"/>
    <property type="match status" value="1"/>
</dbReference>
<feature type="region of interest" description="Disordered" evidence="2">
    <location>
        <begin position="393"/>
        <end position="434"/>
    </location>
</feature>
<dbReference type="PANTHER" id="PTHR23032">
    <property type="entry name" value="BRO1 DOMAIN-CONTAINING PROTEIN BROX"/>
    <property type="match status" value="1"/>
</dbReference>
<dbReference type="InterPro" id="IPR038499">
    <property type="entry name" value="BRO1_sf"/>
</dbReference>
<proteinExistence type="inferred from homology"/>
<reference evidence="4" key="1">
    <citation type="submission" date="2022-08" db="EMBL/GenBank/DDBJ databases">
        <title>Novel sulphate-reducing endosymbionts in the free-living metamonad Anaeramoeba.</title>
        <authorList>
            <person name="Jerlstrom-Hultqvist J."/>
            <person name="Cepicka I."/>
            <person name="Gallot-Lavallee L."/>
            <person name="Salas-Leiva D."/>
            <person name="Curtis B.A."/>
            <person name="Zahonova K."/>
            <person name="Pipaliya S."/>
            <person name="Dacks J."/>
            <person name="Roger A.J."/>
        </authorList>
    </citation>
    <scope>NUCLEOTIDE SEQUENCE</scope>
    <source>
        <strain evidence="4">Busselton2</strain>
    </source>
</reference>
<feature type="compositionally biased region" description="Basic and acidic residues" evidence="2">
    <location>
        <begin position="423"/>
        <end position="434"/>
    </location>
</feature>
<feature type="compositionally biased region" description="Acidic residues" evidence="2">
    <location>
        <begin position="397"/>
        <end position="408"/>
    </location>
</feature>
<evidence type="ECO:0000259" key="3">
    <source>
        <dbReference type="PROSITE" id="PS51180"/>
    </source>
</evidence>
<dbReference type="Pfam" id="PF03097">
    <property type="entry name" value="BRO1"/>
    <property type="match status" value="1"/>
</dbReference>
<dbReference type="InterPro" id="IPR004328">
    <property type="entry name" value="BRO1_dom"/>
</dbReference>
<dbReference type="Gene3D" id="1.25.40.280">
    <property type="entry name" value="alix/aip1 like domains"/>
    <property type="match status" value="1"/>
</dbReference>
<dbReference type="PANTHER" id="PTHR23032:SF13">
    <property type="entry name" value="BRO1 DOMAIN-CONTAINING PROTEIN BROX"/>
    <property type="match status" value="1"/>
</dbReference>
<dbReference type="Proteomes" id="UP001146793">
    <property type="component" value="Unassembled WGS sequence"/>
</dbReference>
<comment type="caution">
    <text evidence="4">The sequence shown here is derived from an EMBL/GenBank/DDBJ whole genome shotgun (WGS) entry which is preliminary data.</text>
</comment>
<accession>A0AAV7YC18</accession>
<name>A0AAV7YC18_9EUKA</name>
<dbReference type="SMART" id="SM01041">
    <property type="entry name" value="BRO1"/>
    <property type="match status" value="1"/>
</dbReference>
<organism evidence="4 5">
    <name type="scientific">Anaeramoeba flamelloides</name>
    <dbReference type="NCBI Taxonomy" id="1746091"/>
    <lineage>
        <taxon>Eukaryota</taxon>
        <taxon>Metamonada</taxon>
        <taxon>Anaeramoebidae</taxon>
        <taxon>Anaeramoeba</taxon>
    </lineage>
</organism>
<dbReference type="AlphaFoldDB" id="A0AAV7YC18"/>
<feature type="domain" description="BRO1" evidence="3">
    <location>
        <begin position="7"/>
        <end position="434"/>
    </location>
</feature>
<protein>
    <recommendedName>
        <fullName evidence="3">BRO1 domain-containing protein</fullName>
    </recommendedName>
</protein>
<evidence type="ECO:0000256" key="2">
    <source>
        <dbReference type="SAM" id="MobiDB-lite"/>
    </source>
</evidence>
<dbReference type="EMBL" id="JANTQA010000070">
    <property type="protein sequence ID" value="KAJ3426142.1"/>
    <property type="molecule type" value="Genomic_DNA"/>
</dbReference>
<dbReference type="InterPro" id="IPR038898">
    <property type="entry name" value="BROX"/>
</dbReference>
<evidence type="ECO:0000313" key="5">
    <source>
        <dbReference type="Proteomes" id="UP001146793"/>
    </source>
</evidence>
<evidence type="ECO:0000256" key="1">
    <source>
        <dbReference type="ARBA" id="ARBA00008901"/>
    </source>
</evidence>
<comment type="similarity">
    <text evidence="1">Belongs to the BROX family.</text>
</comment>